<dbReference type="EMBL" id="OZ035832">
    <property type="protein sequence ID" value="CAL1572261.1"/>
    <property type="molecule type" value="Genomic_DNA"/>
</dbReference>
<protein>
    <submittedName>
        <fullName evidence="1">Uncharacterized protein</fullName>
    </submittedName>
</protein>
<gene>
    <name evidence="1" type="ORF">KC01_LOCUS4302</name>
</gene>
<sequence length="165" mass="18696">MVLVPHQEYPMVCTGVSPGACPLLPLSLHYINLNSNTSWFTDTGLERPCPDVVQVKQIDSSSLLVLFNKCVYTLGLEGELKSQSGFSEDMESVVCVGESLVAVWSHGWQRRRLHFPELLQEVTDHNKTFCLLPSDRLVLLQTRKPDQHLVNLYLLEEAEHLILRP</sequence>
<accession>A0AAV2J6Y7</accession>
<evidence type="ECO:0000313" key="2">
    <source>
        <dbReference type="Proteomes" id="UP001497482"/>
    </source>
</evidence>
<proteinExistence type="predicted"/>
<evidence type="ECO:0000313" key="1">
    <source>
        <dbReference type="EMBL" id="CAL1572261.1"/>
    </source>
</evidence>
<name>A0AAV2J6Y7_KNICA</name>
<reference evidence="1 2" key="1">
    <citation type="submission" date="2024-04" db="EMBL/GenBank/DDBJ databases">
        <authorList>
            <person name="Waldvogel A.-M."/>
            <person name="Schoenle A."/>
        </authorList>
    </citation>
    <scope>NUCLEOTIDE SEQUENCE [LARGE SCALE GENOMIC DNA]</scope>
</reference>
<dbReference type="Proteomes" id="UP001497482">
    <property type="component" value="Chromosome 10"/>
</dbReference>
<dbReference type="AlphaFoldDB" id="A0AAV2J6Y7"/>
<keyword evidence="2" id="KW-1185">Reference proteome</keyword>
<organism evidence="1 2">
    <name type="scientific">Knipowitschia caucasica</name>
    <name type="common">Caucasian dwarf goby</name>
    <name type="synonym">Pomatoschistus caucasicus</name>
    <dbReference type="NCBI Taxonomy" id="637954"/>
    <lineage>
        <taxon>Eukaryota</taxon>
        <taxon>Metazoa</taxon>
        <taxon>Chordata</taxon>
        <taxon>Craniata</taxon>
        <taxon>Vertebrata</taxon>
        <taxon>Euteleostomi</taxon>
        <taxon>Actinopterygii</taxon>
        <taxon>Neopterygii</taxon>
        <taxon>Teleostei</taxon>
        <taxon>Neoteleostei</taxon>
        <taxon>Acanthomorphata</taxon>
        <taxon>Gobiaria</taxon>
        <taxon>Gobiiformes</taxon>
        <taxon>Gobioidei</taxon>
        <taxon>Gobiidae</taxon>
        <taxon>Gobiinae</taxon>
        <taxon>Knipowitschia</taxon>
    </lineage>
</organism>